<dbReference type="NCBIfam" id="TIGR00059">
    <property type="entry name" value="L17"/>
    <property type="match status" value="1"/>
</dbReference>
<evidence type="ECO:0000256" key="3">
    <source>
        <dbReference type="ARBA" id="ARBA00023274"/>
    </source>
</evidence>
<dbReference type="PANTHER" id="PTHR14413">
    <property type="entry name" value="RIBOSOMAL PROTEIN L17"/>
    <property type="match status" value="1"/>
</dbReference>
<dbReference type="InterPro" id="IPR047859">
    <property type="entry name" value="Ribosomal_bL17_CS"/>
</dbReference>
<keyword evidence="2 4" id="KW-0689">Ribosomal protein</keyword>
<evidence type="ECO:0000313" key="6">
    <source>
        <dbReference type="EMBL" id="CAL4043768.1"/>
    </source>
</evidence>
<dbReference type="GO" id="GO:0006412">
    <property type="term" value="P:translation"/>
    <property type="evidence" value="ECO:0007669"/>
    <property type="project" value="UniProtKB-UniRule"/>
</dbReference>
<protein>
    <recommendedName>
        <fullName evidence="4">Large ribosomal subunit protein bL17</fullName>
    </recommendedName>
</protein>
<dbReference type="Pfam" id="PF01196">
    <property type="entry name" value="Ribosomal_L17"/>
    <property type="match status" value="1"/>
</dbReference>
<evidence type="ECO:0000256" key="5">
    <source>
        <dbReference type="RuleBase" id="RU000660"/>
    </source>
</evidence>
<name>A0AAT9IGW3_9GAMM</name>
<dbReference type="FunFam" id="3.90.1030.10:FF:000001">
    <property type="entry name" value="50S ribosomal protein L17"/>
    <property type="match status" value="1"/>
</dbReference>
<evidence type="ECO:0000256" key="4">
    <source>
        <dbReference type="HAMAP-Rule" id="MF_01368"/>
    </source>
</evidence>
<comment type="subunit">
    <text evidence="4">Part of the 50S ribosomal subunit. Contacts protein L32.</text>
</comment>
<evidence type="ECO:0000256" key="1">
    <source>
        <dbReference type="ARBA" id="ARBA00008777"/>
    </source>
</evidence>
<proteinExistence type="inferred from homology"/>
<reference evidence="6" key="1">
    <citation type="submission" date="2024-06" db="EMBL/GenBank/DDBJ databases">
        <authorList>
            <person name="Manzano-Marin A."/>
            <person name="Manzano-Marin A."/>
            <person name="Alejandro Manzano Marin A."/>
        </authorList>
    </citation>
    <scope>NUCLEOTIDE SEQUENCE</scope>
    <source>
        <strain evidence="6">Ancorni-2928</strain>
    </source>
</reference>
<dbReference type="EMBL" id="OZ060371">
    <property type="protein sequence ID" value="CAL4043768.1"/>
    <property type="molecule type" value="Genomic_DNA"/>
</dbReference>
<dbReference type="PROSITE" id="PS01167">
    <property type="entry name" value="RIBOSOMAL_L17"/>
    <property type="match status" value="1"/>
</dbReference>
<accession>A0AAT9IGW3</accession>
<dbReference type="InterPro" id="IPR036373">
    <property type="entry name" value="Ribosomal_bL17_sf"/>
</dbReference>
<gene>
    <name evidence="4 6" type="primary">rplQ</name>
    <name evidence="6" type="ORF">BUANCORI2928_388</name>
</gene>
<dbReference type="PANTHER" id="PTHR14413:SF16">
    <property type="entry name" value="LARGE RIBOSOMAL SUBUNIT PROTEIN BL17M"/>
    <property type="match status" value="1"/>
</dbReference>
<organism evidence="6">
    <name type="scientific">Buchnera aphidicola</name>
    <name type="common">Anoecia corni</name>
    <dbReference type="NCBI Taxonomy" id="2994477"/>
    <lineage>
        <taxon>Bacteria</taxon>
        <taxon>Pseudomonadati</taxon>
        <taxon>Pseudomonadota</taxon>
        <taxon>Gammaproteobacteria</taxon>
        <taxon>Enterobacterales</taxon>
        <taxon>Erwiniaceae</taxon>
        <taxon>Buchnera</taxon>
    </lineage>
</organism>
<dbReference type="InterPro" id="IPR000456">
    <property type="entry name" value="Ribosomal_bL17"/>
</dbReference>
<dbReference type="AlphaFoldDB" id="A0AAT9IGW3"/>
<dbReference type="HAMAP" id="MF_01368">
    <property type="entry name" value="Ribosomal_bL17"/>
    <property type="match status" value="1"/>
</dbReference>
<dbReference type="GO" id="GO:0022625">
    <property type="term" value="C:cytosolic large ribosomal subunit"/>
    <property type="evidence" value="ECO:0007669"/>
    <property type="project" value="TreeGrafter"/>
</dbReference>
<evidence type="ECO:0000256" key="2">
    <source>
        <dbReference type="ARBA" id="ARBA00022980"/>
    </source>
</evidence>
<dbReference type="RefSeq" id="WP_367680917.1">
    <property type="nucleotide sequence ID" value="NZ_OZ060371.1"/>
</dbReference>
<dbReference type="GO" id="GO:0003735">
    <property type="term" value="F:structural constituent of ribosome"/>
    <property type="evidence" value="ECO:0007669"/>
    <property type="project" value="InterPro"/>
</dbReference>
<dbReference type="SUPFAM" id="SSF64263">
    <property type="entry name" value="Prokaryotic ribosomal protein L17"/>
    <property type="match status" value="1"/>
</dbReference>
<comment type="similarity">
    <text evidence="1 4 5">Belongs to the bacterial ribosomal protein bL17 family.</text>
</comment>
<sequence>MRHRKIGRKLNRKRSHLNSMLKNMAHSLFTYEIIKTTLSKAKELRRIVEPLITLSKKDSLSNRRILFSKIRDKKIVFKLIKDIGPRFLNRAGGYTRILRCGVRPGDCAPIAYIELVNKNAKSMVKLNTTKTLENKLH</sequence>
<keyword evidence="3 4" id="KW-0687">Ribonucleoprotein</keyword>
<dbReference type="Gene3D" id="3.90.1030.10">
    <property type="entry name" value="Ribosomal protein L17"/>
    <property type="match status" value="1"/>
</dbReference>